<evidence type="ECO:0000313" key="2">
    <source>
        <dbReference type="EMBL" id="MEZ0474084.1"/>
    </source>
</evidence>
<organism evidence="2 3">
    <name type="scientific">Luteimonas salinilitoris</name>
    <dbReference type="NCBI Taxonomy" id="3237697"/>
    <lineage>
        <taxon>Bacteria</taxon>
        <taxon>Pseudomonadati</taxon>
        <taxon>Pseudomonadota</taxon>
        <taxon>Gammaproteobacteria</taxon>
        <taxon>Lysobacterales</taxon>
        <taxon>Lysobacteraceae</taxon>
        <taxon>Luteimonas</taxon>
    </lineage>
</organism>
<name>A0ABV4HMW9_9GAMM</name>
<gene>
    <name evidence="2" type="ORF">AB6713_05565</name>
</gene>
<sequence>MTTAPIIRKIRPLAAVSIAIALAACAADAPEAAATPAPVTTDTAAPVDLAEAAVPETGASATEAEAGPEGQMMETWVVAAQAGGGLHALAEACDDYSAGELEKMKAEQKQAVVDAGGDPEQFETVFASSYDQARQKIVSVPKAELAKECASAQQMKAMAEKMEQQGQP</sequence>
<dbReference type="Proteomes" id="UP001566331">
    <property type="component" value="Unassembled WGS sequence"/>
</dbReference>
<evidence type="ECO:0000256" key="1">
    <source>
        <dbReference type="SAM" id="SignalP"/>
    </source>
</evidence>
<dbReference type="RefSeq" id="WP_370564079.1">
    <property type="nucleotide sequence ID" value="NZ_JBFWIB010000006.1"/>
</dbReference>
<reference evidence="2 3" key="1">
    <citation type="submission" date="2024-07" db="EMBL/GenBank/DDBJ databases">
        <title>Luteimonas salilacus sp. nov., isolated from the shore soil of Salt Lake in Tibet of China.</title>
        <authorList>
            <person name="Zhang X."/>
            <person name="Li A."/>
        </authorList>
    </citation>
    <scope>NUCLEOTIDE SEQUENCE [LARGE SCALE GENOMIC DNA]</scope>
    <source>
        <strain evidence="2 3">B3-2-R+30</strain>
    </source>
</reference>
<accession>A0ABV4HMW9</accession>
<evidence type="ECO:0000313" key="3">
    <source>
        <dbReference type="Proteomes" id="UP001566331"/>
    </source>
</evidence>
<proteinExistence type="predicted"/>
<protein>
    <submittedName>
        <fullName evidence="2">Uncharacterized protein</fullName>
    </submittedName>
</protein>
<dbReference type="EMBL" id="JBFWIC010000005">
    <property type="protein sequence ID" value="MEZ0474084.1"/>
    <property type="molecule type" value="Genomic_DNA"/>
</dbReference>
<comment type="caution">
    <text evidence="2">The sequence shown here is derived from an EMBL/GenBank/DDBJ whole genome shotgun (WGS) entry which is preliminary data.</text>
</comment>
<keyword evidence="3" id="KW-1185">Reference proteome</keyword>
<feature type="signal peptide" evidence="1">
    <location>
        <begin position="1"/>
        <end position="26"/>
    </location>
</feature>
<keyword evidence="1" id="KW-0732">Signal</keyword>
<feature type="chain" id="PRO_5046286364" evidence="1">
    <location>
        <begin position="27"/>
        <end position="168"/>
    </location>
</feature>